<dbReference type="AlphaFoldDB" id="A0A942E919"/>
<protein>
    <recommendedName>
        <fullName evidence="1">Formyl transferase N-terminal domain-containing protein</fullName>
    </recommendedName>
</protein>
<keyword evidence="3" id="KW-1185">Reference proteome</keyword>
<dbReference type="InterPro" id="IPR036477">
    <property type="entry name" value="Formyl_transf_N_sf"/>
</dbReference>
<name>A0A942E919_9HYPH</name>
<proteinExistence type="predicted"/>
<accession>A0A942E919</accession>
<organism evidence="2 3">
    <name type="scientific">Devosia litorisediminis</name>
    <dbReference type="NCBI Taxonomy" id="2829817"/>
    <lineage>
        <taxon>Bacteria</taxon>
        <taxon>Pseudomonadati</taxon>
        <taxon>Pseudomonadota</taxon>
        <taxon>Alphaproteobacteria</taxon>
        <taxon>Hyphomicrobiales</taxon>
        <taxon>Devosiaceae</taxon>
        <taxon>Devosia</taxon>
    </lineage>
</organism>
<dbReference type="Gene3D" id="3.40.50.170">
    <property type="entry name" value="Formyl transferase, N-terminal domain"/>
    <property type="match status" value="1"/>
</dbReference>
<feature type="domain" description="Formyl transferase N-terminal" evidence="1">
    <location>
        <begin position="96"/>
        <end position="176"/>
    </location>
</feature>
<comment type="caution">
    <text evidence="2">The sequence shown here is derived from an EMBL/GenBank/DDBJ whole genome shotgun (WGS) entry which is preliminary data.</text>
</comment>
<reference evidence="2" key="1">
    <citation type="submission" date="2021-04" db="EMBL/GenBank/DDBJ databases">
        <title>Devosia litorisediminis sp. nov., isolated from a sand dune.</title>
        <authorList>
            <person name="Park S."/>
            <person name="Yoon J.-H."/>
        </authorList>
    </citation>
    <scope>NUCLEOTIDE SEQUENCE</scope>
    <source>
        <strain evidence="2">BSSL-BM10</strain>
    </source>
</reference>
<dbReference type="Pfam" id="PF00551">
    <property type="entry name" value="Formyl_trans_N"/>
    <property type="match status" value="1"/>
</dbReference>
<dbReference type="SUPFAM" id="SSF53328">
    <property type="entry name" value="Formyltransferase"/>
    <property type="match status" value="1"/>
</dbReference>
<evidence type="ECO:0000259" key="1">
    <source>
        <dbReference type="Pfam" id="PF00551"/>
    </source>
</evidence>
<evidence type="ECO:0000313" key="2">
    <source>
        <dbReference type="EMBL" id="MBS3849806.1"/>
    </source>
</evidence>
<dbReference type="EMBL" id="JAGXTP010000002">
    <property type="protein sequence ID" value="MBS3849806.1"/>
    <property type="molecule type" value="Genomic_DNA"/>
</dbReference>
<gene>
    <name evidence="2" type="ORF">KD146_13975</name>
</gene>
<dbReference type="Proteomes" id="UP000678281">
    <property type="component" value="Unassembled WGS sequence"/>
</dbReference>
<evidence type="ECO:0000313" key="3">
    <source>
        <dbReference type="Proteomes" id="UP000678281"/>
    </source>
</evidence>
<dbReference type="RefSeq" id="WP_212659438.1">
    <property type="nucleotide sequence ID" value="NZ_JAGXTP010000002.1"/>
</dbReference>
<dbReference type="InterPro" id="IPR002376">
    <property type="entry name" value="Formyl_transf_N"/>
</dbReference>
<sequence length="264" mass="29203">MKVSIFTSNSARHVSLAEKISSVADHVYLVQECSTVFPGRVEGYYRKSPVMQDYFGRVIEAEQTVFGTPRFLPGNVSQLSFLMEDISLASLDMLTPALDVDAIIVFGASYIRGPLVDQLIARRAINIHMGMSPYYRGSSCNFWALYDGNPDLVGATIHMISRGLDSGAMLFHVRPAQVATDPFLLGMRAVEAAHDSLVERLSNGSLASYSEVAQDRTAEIRYTRNSQFTDEIAAEYLARQLDAGWVGEAMAKAPPRDFISLYQQ</sequence>